<evidence type="ECO:0000256" key="1">
    <source>
        <dbReference type="ARBA" id="ARBA00004141"/>
    </source>
</evidence>
<reference evidence="7" key="2">
    <citation type="journal article" date="2014" name="ISME J.">
        <title>Microbial stratification in low pH oxic and suboxic macroscopic growths along an acid mine drainage.</title>
        <authorList>
            <person name="Mendez-Garcia C."/>
            <person name="Mesa V."/>
            <person name="Sprenger R.R."/>
            <person name="Richter M."/>
            <person name="Diez M.S."/>
            <person name="Solano J."/>
            <person name="Bargiela R."/>
            <person name="Golyshina O.V."/>
            <person name="Manteca A."/>
            <person name="Ramos J.L."/>
            <person name="Gallego J.R."/>
            <person name="Llorente I."/>
            <person name="Martins Dos Santos V.A."/>
            <person name="Jensen O.N."/>
            <person name="Pelaez A.I."/>
            <person name="Sanchez J."/>
            <person name="Ferrer M."/>
        </authorList>
    </citation>
    <scope>NUCLEOTIDE SEQUENCE</scope>
</reference>
<keyword evidence="3 5" id="KW-1133">Transmembrane helix</keyword>
<gene>
    <name evidence="7" type="ORF">B1B_00553</name>
</gene>
<evidence type="ECO:0000259" key="6">
    <source>
        <dbReference type="Pfam" id="PF01061"/>
    </source>
</evidence>
<evidence type="ECO:0000256" key="3">
    <source>
        <dbReference type="ARBA" id="ARBA00022989"/>
    </source>
</evidence>
<evidence type="ECO:0000256" key="5">
    <source>
        <dbReference type="SAM" id="Phobius"/>
    </source>
</evidence>
<comment type="subcellular location">
    <subcellularLocation>
        <location evidence="1">Membrane</location>
        <topology evidence="1">Multi-pass membrane protein</topology>
    </subcellularLocation>
</comment>
<feature type="transmembrane region" description="Helical" evidence="5">
    <location>
        <begin position="70"/>
        <end position="96"/>
    </location>
</feature>
<accession>T1C960</accession>
<dbReference type="PANTHER" id="PTHR43077:SF10">
    <property type="entry name" value="TRANSPORT PERMEASE PROTEIN"/>
    <property type="match status" value="1"/>
</dbReference>
<dbReference type="PANTHER" id="PTHR43077">
    <property type="entry name" value="TRANSPORT PERMEASE YVFS-RELATED"/>
    <property type="match status" value="1"/>
</dbReference>
<comment type="caution">
    <text evidence="7">The sequence shown here is derived from an EMBL/GenBank/DDBJ whole genome shotgun (WGS) entry which is preliminary data.</text>
</comment>
<feature type="transmembrane region" description="Helical" evidence="5">
    <location>
        <begin position="20"/>
        <end position="40"/>
    </location>
</feature>
<proteinExistence type="predicted"/>
<protein>
    <submittedName>
        <fullName evidence="7">ABC-2 type transporter</fullName>
    </submittedName>
</protein>
<feature type="domain" description="ABC-2 type transporter transmembrane" evidence="6">
    <location>
        <begin position="7"/>
        <end position="124"/>
    </location>
</feature>
<keyword evidence="2 5" id="KW-0812">Transmembrane</keyword>
<dbReference type="EMBL" id="AUZY01000425">
    <property type="protein sequence ID" value="EQD78747.1"/>
    <property type="molecule type" value="Genomic_DNA"/>
</dbReference>
<dbReference type="InterPro" id="IPR013525">
    <property type="entry name" value="ABC2_TM"/>
</dbReference>
<dbReference type="GO" id="GO:0140359">
    <property type="term" value="F:ABC-type transporter activity"/>
    <property type="evidence" value="ECO:0007669"/>
    <property type="project" value="InterPro"/>
</dbReference>
<organism evidence="7">
    <name type="scientific">mine drainage metagenome</name>
    <dbReference type="NCBI Taxonomy" id="410659"/>
    <lineage>
        <taxon>unclassified sequences</taxon>
        <taxon>metagenomes</taxon>
        <taxon>ecological metagenomes</taxon>
    </lineage>
</organism>
<keyword evidence="4 5" id="KW-0472">Membrane</keyword>
<dbReference type="AlphaFoldDB" id="T1C960"/>
<name>T1C960_9ZZZZ</name>
<evidence type="ECO:0000313" key="7">
    <source>
        <dbReference type="EMBL" id="EQD78747.1"/>
    </source>
</evidence>
<dbReference type="InterPro" id="IPR051328">
    <property type="entry name" value="T7SS_ABC-Transporter"/>
</dbReference>
<dbReference type="GO" id="GO:0016020">
    <property type="term" value="C:membrane"/>
    <property type="evidence" value="ECO:0007669"/>
    <property type="project" value="UniProtKB-SubCell"/>
</dbReference>
<sequence length="126" mass="13922">MSGLGPLTMRELKKWYRNPVFLITGLIQPFFWVALFGSAFDFTRLFTAFTPPGVDVTTEVKIALDGATNYITYIVGGVLTVTGLFTAMFAGTNIIFDRRLGPMGRFLSSPIRRSSIVLSKILSATF</sequence>
<feature type="non-terminal residue" evidence="7">
    <location>
        <position position="126"/>
    </location>
</feature>
<dbReference type="Pfam" id="PF01061">
    <property type="entry name" value="ABC2_membrane"/>
    <property type="match status" value="1"/>
</dbReference>
<evidence type="ECO:0000256" key="4">
    <source>
        <dbReference type="ARBA" id="ARBA00023136"/>
    </source>
</evidence>
<reference evidence="7" key="1">
    <citation type="submission" date="2013-08" db="EMBL/GenBank/DDBJ databases">
        <authorList>
            <person name="Mendez C."/>
            <person name="Richter M."/>
            <person name="Ferrer M."/>
            <person name="Sanchez J."/>
        </authorList>
    </citation>
    <scope>NUCLEOTIDE SEQUENCE</scope>
</reference>
<evidence type="ECO:0000256" key="2">
    <source>
        <dbReference type="ARBA" id="ARBA00022692"/>
    </source>
</evidence>